<gene>
    <name evidence="6" type="ORF">RY831_22160</name>
</gene>
<evidence type="ECO:0000313" key="7">
    <source>
        <dbReference type="Proteomes" id="UP001352263"/>
    </source>
</evidence>
<keyword evidence="2 5" id="KW-0812">Transmembrane</keyword>
<feature type="transmembrane region" description="Helical" evidence="5">
    <location>
        <begin position="128"/>
        <end position="148"/>
    </location>
</feature>
<keyword evidence="3 5" id="KW-1133">Transmembrane helix</keyword>
<proteinExistence type="predicted"/>
<sequence>MQKILFAFGKALLSQLHIRMLLLTVLPFIVSMAIWGVLLWLGLQPMIDWLHAYFTDNGGFRVAGDMLGWLGLGAINAVLVPLIAMWVLLPLMILTALLFVAVMAMPIIVKHVGSRHYPELDQKKGGSLFGSLWVGGTSFLVFVFLWLATLPLALFPPLTFVVQPALWGWLTYRVMAYDALSEHASAEEMKTLLRRHRWPLLAIGAITGAMGAAPTLLWLGGALSVIFFPLLAAGAIWLYVLVFVFTGLWFEHYCLDALRQYRSAPASAAVLTPAASMKDIN</sequence>
<evidence type="ECO:0000256" key="3">
    <source>
        <dbReference type="ARBA" id="ARBA00022989"/>
    </source>
</evidence>
<name>A0ABU6JDY9_9BURK</name>
<evidence type="ECO:0000256" key="1">
    <source>
        <dbReference type="ARBA" id="ARBA00004141"/>
    </source>
</evidence>
<accession>A0ABU6JDY9</accession>
<comment type="subcellular location">
    <subcellularLocation>
        <location evidence="1">Membrane</location>
        <topology evidence="1">Multi-pass membrane protein</topology>
    </subcellularLocation>
</comment>
<keyword evidence="7" id="KW-1185">Reference proteome</keyword>
<dbReference type="RefSeq" id="WP_326508560.1">
    <property type="nucleotide sequence ID" value="NZ_JAWIIV010000023.1"/>
</dbReference>
<evidence type="ECO:0000256" key="2">
    <source>
        <dbReference type="ARBA" id="ARBA00022692"/>
    </source>
</evidence>
<dbReference type="Pfam" id="PF07264">
    <property type="entry name" value="EI24"/>
    <property type="match status" value="1"/>
</dbReference>
<feature type="transmembrane region" description="Helical" evidence="5">
    <location>
        <begin position="83"/>
        <end position="108"/>
    </location>
</feature>
<feature type="transmembrane region" description="Helical" evidence="5">
    <location>
        <begin position="226"/>
        <end position="250"/>
    </location>
</feature>
<dbReference type="EMBL" id="JAWIIV010000023">
    <property type="protein sequence ID" value="MEC4721876.1"/>
    <property type="molecule type" value="Genomic_DNA"/>
</dbReference>
<evidence type="ECO:0000256" key="4">
    <source>
        <dbReference type="ARBA" id="ARBA00023136"/>
    </source>
</evidence>
<comment type="caution">
    <text evidence="6">The sequence shown here is derived from an EMBL/GenBank/DDBJ whole genome shotgun (WGS) entry which is preliminary data.</text>
</comment>
<dbReference type="InterPro" id="IPR059112">
    <property type="entry name" value="CysZ/EI24"/>
</dbReference>
<evidence type="ECO:0000256" key="5">
    <source>
        <dbReference type="SAM" id="Phobius"/>
    </source>
</evidence>
<evidence type="ECO:0000313" key="6">
    <source>
        <dbReference type="EMBL" id="MEC4721876.1"/>
    </source>
</evidence>
<organism evidence="6 7">
    <name type="scientific">Noviherbaspirillum album</name>
    <dbReference type="NCBI Taxonomy" id="3080276"/>
    <lineage>
        <taxon>Bacteria</taxon>
        <taxon>Pseudomonadati</taxon>
        <taxon>Pseudomonadota</taxon>
        <taxon>Betaproteobacteria</taxon>
        <taxon>Burkholderiales</taxon>
        <taxon>Oxalobacteraceae</taxon>
        <taxon>Noviherbaspirillum</taxon>
    </lineage>
</organism>
<protein>
    <submittedName>
        <fullName evidence="6">EI24 domain-containing protein</fullName>
    </submittedName>
</protein>
<reference evidence="6 7" key="1">
    <citation type="submission" date="2023-10" db="EMBL/GenBank/DDBJ databases">
        <title>Noviherbaspirillum sp. CPCC 100848 genome assembly.</title>
        <authorList>
            <person name="Li X.Y."/>
            <person name="Fang X.M."/>
        </authorList>
    </citation>
    <scope>NUCLEOTIDE SEQUENCE [LARGE SCALE GENOMIC DNA]</scope>
    <source>
        <strain evidence="6 7">CPCC 100848</strain>
    </source>
</reference>
<dbReference type="Proteomes" id="UP001352263">
    <property type="component" value="Unassembled WGS sequence"/>
</dbReference>
<keyword evidence="4 5" id="KW-0472">Membrane</keyword>
<feature type="transmembrane region" description="Helical" evidence="5">
    <location>
        <begin position="198"/>
        <end position="220"/>
    </location>
</feature>
<feature type="transmembrane region" description="Helical" evidence="5">
    <location>
        <begin position="21"/>
        <end position="43"/>
    </location>
</feature>